<gene>
    <name evidence="12" type="ORF">COCON_G00066340</name>
</gene>
<dbReference type="InterPro" id="IPR036364">
    <property type="entry name" value="SEA_dom_sf"/>
</dbReference>
<sequence>MDTNSTSTNQFNVSVVPDSISVNTPTIAPTSEAPSTGTTTARPNPVVILQVTLSGQFVPALADNQTEEYEALARRVVGFCDVIFTARYGSFFIRTTVLAFRASPDNGTAVEVALIFNGTTSEPLPTNDDVEETLVTAVMDTNSTSTNQFNVSVVPDSISVNMTLRTPFSPELENNQSPEFKALAADFVALTDAIYRARYGRIYIRTIVRGFRGITLRTIGTDVDAELIFNNTMSNNSVVSTGDLMNTLESAAEDPNSTPIMNFNHTISVIRVISAASASTTPTTNLTTASAANASTTPTTDLTTASVASASTTPTTTATATTMATTSSPLSNLTARIEFTSRETFVADLLNQNSEAFQARSKLTKEQIEPVFRRAFRSFNVLIIQRFREGSIVTTGDLFFNESLPSNAQIVSTLTNAIMNSEISFDIDPNSITVTSAMSNGVSHVTSMLTASCLAMVSVLLSYCW</sequence>
<evidence type="ECO:0000313" key="12">
    <source>
        <dbReference type="EMBL" id="KAJ8279568.1"/>
    </source>
</evidence>
<evidence type="ECO:0000256" key="5">
    <source>
        <dbReference type="ARBA" id="ARBA00022530"/>
    </source>
</evidence>
<organism evidence="12 13">
    <name type="scientific">Conger conger</name>
    <name type="common">Conger eel</name>
    <name type="synonym">Muraena conger</name>
    <dbReference type="NCBI Taxonomy" id="82655"/>
    <lineage>
        <taxon>Eukaryota</taxon>
        <taxon>Metazoa</taxon>
        <taxon>Chordata</taxon>
        <taxon>Craniata</taxon>
        <taxon>Vertebrata</taxon>
        <taxon>Euteleostomi</taxon>
        <taxon>Actinopterygii</taxon>
        <taxon>Neopterygii</taxon>
        <taxon>Teleostei</taxon>
        <taxon>Anguilliformes</taxon>
        <taxon>Congridae</taxon>
        <taxon>Conger</taxon>
    </lineage>
</organism>
<dbReference type="GO" id="GO:0008201">
    <property type="term" value="F:heparin binding"/>
    <property type="evidence" value="ECO:0007669"/>
    <property type="project" value="UniProtKB-KW"/>
</dbReference>
<keyword evidence="6" id="KW-0358">Heparin-binding</keyword>
<keyword evidence="9" id="KW-0325">Glycoprotein</keyword>
<name>A0A9Q1DSD7_CONCO</name>
<dbReference type="InterPro" id="IPR000082">
    <property type="entry name" value="SEA_dom"/>
</dbReference>
<dbReference type="PROSITE" id="PS50024">
    <property type="entry name" value="SEA"/>
    <property type="match status" value="2"/>
</dbReference>
<dbReference type="OrthoDB" id="8965174at2759"/>
<evidence type="ECO:0000256" key="1">
    <source>
        <dbReference type="ARBA" id="ARBA00004437"/>
    </source>
</evidence>
<dbReference type="GO" id="GO:0001917">
    <property type="term" value="C:photoreceptor inner segment"/>
    <property type="evidence" value="ECO:0007669"/>
    <property type="project" value="UniProtKB-SubCell"/>
</dbReference>
<dbReference type="GO" id="GO:0001750">
    <property type="term" value="C:photoreceptor outer segment"/>
    <property type="evidence" value="ECO:0007669"/>
    <property type="project" value="UniProtKB-SubCell"/>
</dbReference>
<accession>A0A9Q1DSD7</accession>
<evidence type="ECO:0000256" key="3">
    <source>
        <dbReference type="ARBA" id="ARBA00004593"/>
    </source>
</evidence>
<dbReference type="PANTHER" id="PTHR12199:SF5">
    <property type="entry name" value="MUCIN-2-LIKE ISOFORM X1"/>
    <property type="match status" value="1"/>
</dbReference>
<keyword evidence="5" id="KW-0272">Extracellular matrix</keyword>
<proteinExistence type="predicted"/>
<keyword evidence="7" id="KW-0732">Signal</keyword>
<keyword evidence="8" id="KW-0677">Repeat</keyword>
<dbReference type="InterPro" id="IPR039861">
    <property type="entry name" value="IMPG"/>
</dbReference>
<dbReference type="PANTHER" id="PTHR12199">
    <property type="entry name" value="INTERPHOTORECEPTOR MATRIX PROTEOGLYCAN"/>
    <property type="match status" value="1"/>
</dbReference>
<evidence type="ECO:0000256" key="10">
    <source>
        <dbReference type="ARBA" id="ARBA00023273"/>
    </source>
</evidence>
<evidence type="ECO:0000256" key="9">
    <source>
        <dbReference type="ARBA" id="ARBA00023180"/>
    </source>
</evidence>
<dbReference type="GO" id="GO:0007601">
    <property type="term" value="P:visual perception"/>
    <property type="evidence" value="ECO:0007669"/>
    <property type="project" value="InterPro"/>
</dbReference>
<evidence type="ECO:0000256" key="6">
    <source>
        <dbReference type="ARBA" id="ARBA00022674"/>
    </source>
</evidence>
<dbReference type="SMART" id="SM00200">
    <property type="entry name" value="SEA"/>
    <property type="match status" value="2"/>
</dbReference>
<evidence type="ECO:0000259" key="11">
    <source>
        <dbReference type="PROSITE" id="PS50024"/>
    </source>
</evidence>
<evidence type="ECO:0000256" key="7">
    <source>
        <dbReference type="ARBA" id="ARBA00022729"/>
    </source>
</evidence>
<comment type="subcellular location">
    <subcellularLocation>
        <location evidence="2">Cell projection</location>
        <location evidence="2">Cilium</location>
        <location evidence="2">Photoreceptor outer segment</location>
    </subcellularLocation>
    <subcellularLocation>
        <location evidence="1">Photoreceptor inner segment</location>
    </subcellularLocation>
    <subcellularLocation>
        <location evidence="3">Secreted</location>
        <location evidence="3">Extracellular space</location>
        <location evidence="3">Extracellular matrix</location>
        <location evidence="3">Interphotoreceptor matrix</location>
    </subcellularLocation>
</comment>
<keyword evidence="13" id="KW-1185">Reference proteome</keyword>
<evidence type="ECO:0000256" key="2">
    <source>
        <dbReference type="ARBA" id="ARBA00004504"/>
    </source>
</evidence>
<dbReference type="SUPFAM" id="SSF82671">
    <property type="entry name" value="SEA domain"/>
    <property type="match status" value="2"/>
</dbReference>
<dbReference type="EMBL" id="JAFJMO010000004">
    <property type="protein sequence ID" value="KAJ8279568.1"/>
    <property type="molecule type" value="Genomic_DNA"/>
</dbReference>
<dbReference type="AlphaFoldDB" id="A0A9Q1DSD7"/>
<protein>
    <recommendedName>
        <fullName evidence="11">SEA domain-containing protein</fullName>
    </recommendedName>
</protein>
<comment type="caution">
    <text evidence="12">The sequence shown here is derived from an EMBL/GenBank/DDBJ whole genome shotgun (WGS) entry which is preliminary data.</text>
</comment>
<evidence type="ECO:0000256" key="4">
    <source>
        <dbReference type="ARBA" id="ARBA00022525"/>
    </source>
</evidence>
<keyword evidence="4" id="KW-0964">Secreted</keyword>
<evidence type="ECO:0000313" key="13">
    <source>
        <dbReference type="Proteomes" id="UP001152803"/>
    </source>
</evidence>
<dbReference type="Gene3D" id="3.30.70.960">
    <property type="entry name" value="SEA domain"/>
    <property type="match status" value="2"/>
</dbReference>
<dbReference type="Pfam" id="PF01390">
    <property type="entry name" value="SEA"/>
    <property type="match status" value="3"/>
</dbReference>
<dbReference type="GO" id="GO:0033165">
    <property type="term" value="C:interphotoreceptor matrix"/>
    <property type="evidence" value="ECO:0007669"/>
    <property type="project" value="UniProtKB-SubCell"/>
</dbReference>
<feature type="domain" description="SEA" evidence="11">
    <location>
        <begin position="41"/>
        <end position="165"/>
    </location>
</feature>
<feature type="domain" description="SEA" evidence="11">
    <location>
        <begin position="329"/>
        <end position="439"/>
    </location>
</feature>
<reference evidence="12" key="1">
    <citation type="journal article" date="2023" name="Science">
        <title>Genome structures resolve the early diversification of teleost fishes.</title>
        <authorList>
            <person name="Parey E."/>
            <person name="Louis A."/>
            <person name="Montfort J."/>
            <person name="Bouchez O."/>
            <person name="Roques C."/>
            <person name="Iampietro C."/>
            <person name="Lluch J."/>
            <person name="Castinel A."/>
            <person name="Donnadieu C."/>
            <person name="Desvignes T."/>
            <person name="Floi Bucao C."/>
            <person name="Jouanno E."/>
            <person name="Wen M."/>
            <person name="Mejri S."/>
            <person name="Dirks R."/>
            <person name="Jansen H."/>
            <person name="Henkel C."/>
            <person name="Chen W.J."/>
            <person name="Zahm M."/>
            <person name="Cabau C."/>
            <person name="Klopp C."/>
            <person name="Thompson A.W."/>
            <person name="Robinson-Rechavi M."/>
            <person name="Braasch I."/>
            <person name="Lecointre G."/>
            <person name="Bobe J."/>
            <person name="Postlethwait J.H."/>
            <person name="Berthelot C."/>
            <person name="Roest Crollius H."/>
            <person name="Guiguen Y."/>
        </authorList>
    </citation>
    <scope>NUCLEOTIDE SEQUENCE</scope>
    <source>
        <strain evidence="12">Concon-B</strain>
    </source>
</reference>
<keyword evidence="10" id="KW-0966">Cell projection</keyword>
<evidence type="ECO:0000256" key="8">
    <source>
        <dbReference type="ARBA" id="ARBA00022737"/>
    </source>
</evidence>
<dbReference type="Proteomes" id="UP001152803">
    <property type="component" value="Unassembled WGS sequence"/>
</dbReference>